<reference evidence="2" key="1">
    <citation type="submission" date="2021-05" db="EMBL/GenBank/DDBJ databases">
        <title>The genome of the haptophyte Pavlova lutheri (Diacronema luteri, Pavlovales) - a model for lipid biosynthesis in eukaryotic algae.</title>
        <authorList>
            <person name="Hulatt C.J."/>
            <person name="Posewitz M.C."/>
        </authorList>
    </citation>
    <scope>NUCLEOTIDE SEQUENCE</scope>
    <source>
        <strain evidence="2">NIVA-4/92</strain>
    </source>
</reference>
<dbReference type="Proteomes" id="UP000751190">
    <property type="component" value="Unassembled WGS sequence"/>
</dbReference>
<dbReference type="AlphaFoldDB" id="A0A8J5XZB7"/>
<evidence type="ECO:0000313" key="3">
    <source>
        <dbReference type="Proteomes" id="UP000751190"/>
    </source>
</evidence>
<dbReference type="EMBL" id="JAGTXO010000004">
    <property type="protein sequence ID" value="KAG8468280.1"/>
    <property type="molecule type" value="Genomic_DNA"/>
</dbReference>
<comment type="caution">
    <text evidence="2">The sequence shown here is derived from an EMBL/GenBank/DDBJ whole genome shotgun (WGS) entry which is preliminary data.</text>
</comment>
<sequence>MAGEDFSSTWLEARAKFREAASAAGARLAALKYEPLDTLPAVWRSLGPDVPLTIDIALLGDELSAPAMLLHTSGVHGVEGFAGSAIQVGFLRDVAARGGWHRRGVCAVVVHGINAHGMAQMRRWNERGVDLNRNFLIEDVTVGTLPGPDGARATFSALAAQPHAVYRQIYDFVNPQSPAALLAPLRFYALAALAVVRHGFGALKQAIAGGNYLPDETPSSAAPALFFGGRELEQSHRLLAQFMRRLGERRVAPLRRVVHVDVHTGLGPWGKDTLLAIDRDADPSAVSRVSDARDALHERAPSRSGERSSPRACDFALEVSADSRAGGTAYALYGTLVEGLVQVLHAAAGARVERAACIVQEFGTEHALAVLEALRAERALVKQAEMAGEPVPSANHPLRRRLRLAFFPDDDEWRRAVHARGQLLIEQVCGWLEL</sequence>
<dbReference type="CDD" id="cd06233">
    <property type="entry name" value="M14-like"/>
    <property type="match status" value="1"/>
</dbReference>
<gene>
    <name evidence="2" type="ORF">KFE25_013363</name>
</gene>
<protein>
    <recommendedName>
        <fullName evidence="4">DUF2817 domain-containing protein</fullName>
    </recommendedName>
</protein>
<name>A0A8J5XZB7_DIALT</name>
<dbReference type="SUPFAM" id="SSF53187">
    <property type="entry name" value="Zn-dependent exopeptidases"/>
    <property type="match status" value="1"/>
</dbReference>
<feature type="compositionally biased region" description="Basic and acidic residues" evidence="1">
    <location>
        <begin position="290"/>
        <end position="309"/>
    </location>
</feature>
<evidence type="ECO:0000256" key="1">
    <source>
        <dbReference type="SAM" id="MobiDB-lite"/>
    </source>
</evidence>
<organism evidence="2 3">
    <name type="scientific">Diacronema lutheri</name>
    <name type="common">Unicellular marine alga</name>
    <name type="synonym">Monochrysis lutheri</name>
    <dbReference type="NCBI Taxonomy" id="2081491"/>
    <lineage>
        <taxon>Eukaryota</taxon>
        <taxon>Haptista</taxon>
        <taxon>Haptophyta</taxon>
        <taxon>Pavlovophyceae</taxon>
        <taxon>Pavlovales</taxon>
        <taxon>Pavlovaceae</taxon>
        <taxon>Diacronema</taxon>
    </lineage>
</organism>
<accession>A0A8J5XZB7</accession>
<dbReference type="Gene3D" id="3.40.630.10">
    <property type="entry name" value="Zn peptidases"/>
    <property type="match status" value="1"/>
</dbReference>
<feature type="region of interest" description="Disordered" evidence="1">
    <location>
        <begin position="286"/>
        <end position="311"/>
    </location>
</feature>
<evidence type="ECO:0008006" key="4">
    <source>
        <dbReference type="Google" id="ProtNLM"/>
    </source>
</evidence>
<dbReference type="InterPro" id="IPR021259">
    <property type="entry name" value="DUF2817"/>
</dbReference>
<evidence type="ECO:0000313" key="2">
    <source>
        <dbReference type="EMBL" id="KAG8468280.1"/>
    </source>
</evidence>
<dbReference type="OMA" id="CYITLEF"/>
<keyword evidence="3" id="KW-1185">Reference proteome</keyword>
<dbReference type="OrthoDB" id="270449at2759"/>
<dbReference type="Pfam" id="PF10994">
    <property type="entry name" value="DUF2817"/>
    <property type="match status" value="1"/>
</dbReference>
<proteinExistence type="predicted"/>